<feature type="region of interest" description="Disordered" evidence="1">
    <location>
        <begin position="29"/>
        <end position="50"/>
    </location>
</feature>
<evidence type="ECO:0000256" key="1">
    <source>
        <dbReference type="SAM" id="MobiDB-lite"/>
    </source>
</evidence>
<keyword evidence="3" id="KW-1185">Reference proteome</keyword>
<proteinExistence type="predicted"/>
<dbReference type="Proteomes" id="UP000499080">
    <property type="component" value="Unassembled WGS sequence"/>
</dbReference>
<gene>
    <name evidence="2" type="ORF">AVEN_141131_1</name>
</gene>
<accession>A0A4Y2IZ71</accession>
<comment type="caution">
    <text evidence="2">The sequence shown here is derived from an EMBL/GenBank/DDBJ whole genome shotgun (WGS) entry which is preliminary data.</text>
</comment>
<protein>
    <submittedName>
        <fullName evidence="2">Uncharacterized protein</fullName>
    </submittedName>
</protein>
<reference evidence="2 3" key="1">
    <citation type="journal article" date="2019" name="Sci. Rep.">
        <title>Orb-weaving spider Araneus ventricosus genome elucidates the spidroin gene catalogue.</title>
        <authorList>
            <person name="Kono N."/>
            <person name="Nakamura H."/>
            <person name="Ohtoshi R."/>
            <person name="Moran D.A.P."/>
            <person name="Shinohara A."/>
            <person name="Yoshida Y."/>
            <person name="Fujiwara M."/>
            <person name="Mori M."/>
            <person name="Tomita M."/>
            <person name="Arakawa K."/>
        </authorList>
    </citation>
    <scope>NUCLEOTIDE SEQUENCE [LARGE SCALE GENOMIC DNA]</scope>
</reference>
<evidence type="ECO:0000313" key="2">
    <source>
        <dbReference type="EMBL" id="GBM83281.1"/>
    </source>
</evidence>
<name>A0A4Y2IZ71_ARAVE</name>
<feature type="non-terminal residue" evidence="2">
    <location>
        <position position="1"/>
    </location>
</feature>
<dbReference type="AlphaFoldDB" id="A0A4Y2IZ71"/>
<dbReference type="EMBL" id="BGPR01265274">
    <property type="protein sequence ID" value="GBM83281.1"/>
    <property type="molecule type" value="Genomic_DNA"/>
</dbReference>
<sequence length="93" mass="10068">KPQSVTGSIDESCLKSMTGDHCPAHLACWSGDQDEAPRPPPAPGSPSPSISGFGIADVFYDGTEDKLPQVRQYGEELTFKFVAFIHPKNFLCN</sequence>
<evidence type="ECO:0000313" key="3">
    <source>
        <dbReference type="Proteomes" id="UP000499080"/>
    </source>
</evidence>
<organism evidence="2 3">
    <name type="scientific">Araneus ventricosus</name>
    <name type="common">Orbweaver spider</name>
    <name type="synonym">Epeira ventricosa</name>
    <dbReference type="NCBI Taxonomy" id="182803"/>
    <lineage>
        <taxon>Eukaryota</taxon>
        <taxon>Metazoa</taxon>
        <taxon>Ecdysozoa</taxon>
        <taxon>Arthropoda</taxon>
        <taxon>Chelicerata</taxon>
        <taxon>Arachnida</taxon>
        <taxon>Araneae</taxon>
        <taxon>Araneomorphae</taxon>
        <taxon>Entelegynae</taxon>
        <taxon>Araneoidea</taxon>
        <taxon>Araneidae</taxon>
        <taxon>Araneus</taxon>
    </lineage>
</organism>